<organism evidence="1 2">
    <name type="scientific">Sphaerisporangium melleum</name>
    <dbReference type="NCBI Taxonomy" id="321316"/>
    <lineage>
        <taxon>Bacteria</taxon>
        <taxon>Bacillati</taxon>
        <taxon>Actinomycetota</taxon>
        <taxon>Actinomycetes</taxon>
        <taxon>Streptosporangiales</taxon>
        <taxon>Streptosporangiaceae</taxon>
        <taxon>Sphaerisporangium</taxon>
    </lineage>
</organism>
<dbReference type="InterPro" id="IPR038472">
    <property type="entry name" value="DndE_sf"/>
</dbReference>
<dbReference type="AlphaFoldDB" id="A0A917RF47"/>
<protein>
    <recommendedName>
        <fullName evidence="3">DNA sulfur modification protein DndE</fullName>
    </recommendedName>
</protein>
<sequence length="131" mass="14843">MSLDTIRLSQTARDQLIKLKRVTGIKNWNVLCRWSLALSLADPSPPLVREIVADSNVEMSWRTFSGFYGDTYLALLKHRCMQDGAPVSDEEIARTLSIHLHRGIGYLAGRRNLIKIEDLMSLALDCKVEML</sequence>
<dbReference type="EMBL" id="BMNT01000030">
    <property type="protein sequence ID" value="GGL03271.1"/>
    <property type="molecule type" value="Genomic_DNA"/>
</dbReference>
<gene>
    <name evidence="1" type="ORF">GCM10007964_51710</name>
</gene>
<accession>A0A917RF47</accession>
<proteinExistence type="predicted"/>
<dbReference type="RefSeq" id="WP_189165619.1">
    <property type="nucleotide sequence ID" value="NZ_BMNT01000030.1"/>
</dbReference>
<evidence type="ECO:0000313" key="2">
    <source>
        <dbReference type="Proteomes" id="UP000645217"/>
    </source>
</evidence>
<reference evidence="1" key="2">
    <citation type="submission" date="2020-09" db="EMBL/GenBank/DDBJ databases">
        <authorList>
            <person name="Sun Q."/>
            <person name="Ohkuma M."/>
        </authorList>
    </citation>
    <scope>NUCLEOTIDE SEQUENCE</scope>
    <source>
        <strain evidence="1">JCM 13064</strain>
    </source>
</reference>
<dbReference type="Gene3D" id="1.10.1220.160">
    <property type="entry name" value="DNA sulphur modification protein DndE"/>
    <property type="match status" value="1"/>
</dbReference>
<dbReference type="Proteomes" id="UP000645217">
    <property type="component" value="Unassembled WGS sequence"/>
</dbReference>
<keyword evidence="2" id="KW-1185">Reference proteome</keyword>
<reference evidence="1" key="1">
    <citation type="journal article" date="2014" name="Int. J. Syst. Evol. Microbiol.">
        <title>Complete genome sequence of Corynebacterium casei LMG S-19264T (=DSM 44701T), isolated from a smear-ripened cheese.</title>
        <authorList>
            <consortium name="US DOE Joint Genome Institute (JGI-PGF)"/>
            <person name="Walter F."/>
            <person name="Albersmeier A."/>
            <person name="Kalinowski J."/>
            <person name="Ruckert C."/>
        </authorList>
    </citation>
    <scope>NUCLEOTIDE SEQUENCE</scope>
    <source>
        <strain evidence="1">JCM 13064</strain>
    </source>
</reference>
<dbReference type="InterPro" id="IPR014969">
    <property type="entry name" value="DNA_S_DndE"/>
</dbReference>
<evidence type="ECO:0008006" key="3">
    <source>
        <dbReference type="Google" id="ProtNLM"/>
    </source>
</evidence>
<dbReference type="NCBIfam" id="TIGR03184">
    <property type="entry name" value="DNA_S_dndE"/>
    <property type="match status" value="1"/>
</dbReference>
<evidence type="ECO:0000313" key="1">
    <source>
        <dbReference type="EMBL" id="GGL03271.1"/>
    </source>
</evidence>
<comment type="caution">
    <text evidence="1">The sequence shown here is derived from an EMBL/GenBank/DDBJ whole genome shotgun (WGS) entry which is preliminary data.</text>
</comment>
<name>A0A917RF47_9ACTN</name>
<dbReference type="Pfam" id="PF08870">
    <property type="entry name" value="DndE"/>
    <property type="match status" value="1"/>
</dbReference>